<comment type="caution">
    <text evidence="5">The sequence shown here is derived from an EMBL/GenBank/DDBJ whole genome shotgun (WGS) entry which is preliminary data.</text>
</comment>
<dbReference type="GO" id="GO:0015930">
    <property type="term" value="F:glutamate synthase activity"/>
    <property type="evidence" value="ECO:0007669"/>
    <property type="project" value="InterPro"/>
</dbReference>
<keyword evidence="3" id="KW-1133">Transmembrane helix</keyword>
<keyword evidence="5" id="KW-0560">Oxidoreductase</keyword>
<dbReference type="RefSeq" id="WP_354695167.1">
    <property type="nucleotide sequence ID" value="NZ_JAZHOG010000005.1"/>
</dbReference>
<dbReference type="PIRSF" id="PIRSF500060">
    <property type="entry name" value="UCP500060"/>
    <property type="match status" value="1"/>
</dbReference>
<dbReference type="PANTHER" id="PTHR43819:SF1">
    <property type="entry name" value="ARCHAEAL-TYPE GLUTAMATE SYNTHASE [NADPH]"/>
    <property type="match status" value="1"/>
</dbReference>
<sequence length="539" mass="58795">MTEQTPVIRKSSSISMKHVLIAGAVLTNILVLVAALWWRPVLWAYLFLGPTSVLMIRDLTQGRHTILRNYPVVGHLRYMIEDLRHQFRQYLIESDSDGAPFSHAQRGLVYQRAKEESDVLPFGTLQDVYAEGYEWLEHSAAPSSRLEEEPRVLIGNDQCSQPYSASRFNISAMSFGSLSSNAILALNKGARMGGFYHDTGEGGISRYHREHGGDLVWEIGTGYFGCRREDGRFDPDRFSERARSDQVKMTELKLSQGAKPGGGGVLPGGKVNAEIAAARGVPEGKTVVSPAAHLGLSTPIDLMEFLQRMRELSGGKPVGVKFCVGKETQLMAMVKAMLETGIVPDFITVDGGEGGTGAAQPELSDSVGTPLTDGLFLVRNALSGAGLRDRVRIIAAGKIVHGFDMAARIAIGADVCNSARGMLFALGCIQARRCHTNRCPTGITTNEPWRVSGLDVEDKAQRVANYHAHTISHFLTVLSACGLSGPDDLCPELLNRRISHHEVRSYAQLYPQARPGSLLEGSAPQPHQNFWDRAEASSF</sequence>
<dbReference type="CDD" id="cd02808">
    <property type="entry name" value="GltS_FMN"/>
    <property type="match status" value="1"/>
</dbReference>
<evidence type="ECO:0000256" key="2">
    <source>
        <dbReference type="PIRNR" id="PIRNR006429"/>
    </source>
</evidence>
<feature type="transmembrane region" description="Helical" evidence="3">
    <location>
        <begin position="19"/>
        <end position="37"/>
    </location>
</feature>
<dbReference type="AlphaFoldDB" id="A0AAW9RHI7"/>
<evidence type="ECO:0000259" key="4">
    <source>
        <dbReference type="Pfam" id="PF01645"/>
    </source>
</evidence>
<dbReference type="Proteomes" id="UP001359886">
    <property type="component" value="Unassembled WGS sequence"/>
</dbReference>
<dbReference type="Gene3D" id="3.20.20.70">
    <property type="entry name" value="Aldolase class I"/>
    <property type="match status" value="1"/>
</dbReference>
<comment type="similarity">
    <text evidence="1 2">Belongs to the glutamate synthase family.</text>
</comment>
<evidence type="ECO:0000256" key="1">
    <source>
        <dbReference type="ARBA" id="ARBA00009716"/>
    </source>
</evidence>
<reference evidence="5 6" key="1">
    <citation type="submission" date="2024-02" db="EMBL/GenBank/DDBJ databases">
        <title>A novel Wenzhouxiangellaceae bacterium, isolated from coastal sediments.</title>
        <authorList>
            <person name="Du Z.-J."/>
            <person name="Ye Y.-Q."/>
            <person name="Zhang X.-Y."/>
        </authorList>
    </citation>
    <scope>NUCLEOTIDE SEQUENCE [LARGE SCALE GENOMIC DNA]</scope>
    <source>
        <strain evidence="5 6">CH-27</strain>
    </source>
</reference>
<dbReference type="GO" id="GO:0006537">
    <property type="term" value="P:glutamate biosynthetic process"/>
    <property type="evidence" value="ECO:0007669"/>
    <property type="project" value="InterPro"/>
</dbReference>
<dbReference type="EC" id="1.4.-.-" evidence="5"/>
<evidence type="ECO:0000313" key="5">
    <source>
        <dbReference type="EMBL" id="MEJ8567845.1"/>
    </source>
</evidence>
<evidence type="ECO:0000256" key="3">
    <source>
        <dbReference type="SAM" id="Phobius"/>
    </source>
</evidence>
<dbReference type="PANTHER" id="PTHR43819">
    <property type="entry name" value="ARCHAEAL-TYPE GLUTAMATE SYNTHASE [NADPH]"/>
    <property type="match status" value="1"/>
</dbReference>
<gene>
    <name evidence="5" type="ORF">V3330_09435</name>
</gene>
<feature type="domain" description="Glutamate synthase" evidence="4">
    <location>
        <begin position="154"/>
        <end position="479"/>
    </location>
</feature>
<dbReference type="InterPro" id="IPR013785">
    <property type="entry name" value="Aldolase_TIM"/>
</dbReference>
<proteinExistence type="inferred from homology"/>
<name>A0AAW9RHI7_9GAMM</name>
<keyword evidence="3" id="KW-0812">Transmembrane</keyword>
<keyword evidence="6" id="KW-1185">Reference proteome</keyword>
<organism evidence="5 6">
    <name type="scientific">Elongatibacter sediminis</name>
    <dbReference type="NCBI Taxonomy" id="3119006"/>
    <lineage>
        <taxon>Bacteria</taxon>
        <taxon>Pseudomonadati</taxon>
        <taxon>Pseudomonadota</taxon>
        <taxon>Gammaproteobacteria</taxon>
        <taxon>Chromatiales</taxon>
        <taxon>Wenzhouxiangellaceae</taxon>
        <taxon>Elongatibacter</taxon>
    </lineage>
</organism>
<dbReference type="SUPFAM" id="SSF51395">
    <property type="entry name" value="FMN-linked oxidoreductases"/>
    <property type="match status" value="1"/>
</dbReference>
<evidence type="ECO:0000313" key="6">
    <source>
        <dbReference type="Proteomes" id="UP001359886"/>
    </source>
</evidence>
<dbReference type="Pfam" id="PF01645">
    <property type="entry name" value="Glu_synthase"/>
    <property type="match status" value="1"/>
</dbReference>
<dbReference type="PIRSF" id="PIRSF006429">
    <property type="entry name" value="GOGAT_lg_2"/>
    <property type="match status" value="1"/>
</dbReference>
<keyword evidence="3" id="KW-0472">Membrane</keyword>
<protein>
    <submittedName>
        <fullName evidence="5">FMN-binding glutamate synthase family protein</fullName>
        <ecNumber evidence="5">1.4.-.-</ecNumber>
    </submittedName>
</protein>
<accession>A0AAW9RHI7</accession>
<dbReference type="InterPro" id="IPR024188">
    <property type="entry name" value="GltB"/>
</dbReference>
<dbReference type="InterPro" id="IPR002932">
    <property type="entry name" value="Glu_synthdom"/>
</dbReference>
<dbReference type="InterPro" id="IPR027283">
    <property type="entry name" value="YerD"/>
</dbReference>
<dbReference type="EMBL" id="JAZHOG010000005">
    <property type="protein sequence ID" value="MEJ8567845.1"/>
    <property type="molecule type" value="Genomic_DNA"/>
</dbReference>